<feature type="region of interest" description="Disordered" evidence="1">
    <location>
        <begin position="1"/>
        <end position="30"/>
    </location>
</feature>
<gene>
    <name evidence="2" type="ordered locus">AXX17_At5g03030</name>
</gene>
<evidence type="ECO:0000256" key="1">
    <source>
        <dbReference type="SAM" id="MobiDB-lite"/>
    </source>
</evidence>
<reference evidence="3" key="1">
    <citation type="journal article" date="2016" name="Proc. Natl. Acad. Sci. U.S.A.">
        <title>Chromosome-level assembly of Arabidopsis thaliana Ler reveals the extent of translocation and inversion polymorphisms.</title>
        <authorList>
            <person name="Zapata L."/>
            <person name="Ding J."/>
            <person name="Willing E.M."/>
            <person name="Hartwig B."/>
            <person name="Bezdan D."/>
            <person name="Jiao W.B."/>
            <person name="Patel V."/>
            <person name="Velikkakam James G."/>
            <person name="Koornneef M."/>
            <person name="Ossowski S."/>
            <person name="Schneeberger K."/>
        </authorList>
    </citation>
    <scope>NUCLEOTIDE SEQUENCE [LARGE SCALE GENOMIC DNA]</scope>
    <source>
        <strain evidence="3">cv. Landsberg erecta</strain>
    </source>
</reference>
<sequence length="81" mass="9861">MMKPKDFLKKKKNLNAGNEAQRTKKKKKEDRRFFTPELHCLERYCDLKETMRQRRKFSKKMIAVSSLERSFYFLGRELAVK</sequence>
<evidence type="ECO:0000313" key="3">
    <source>
        <dbReference type="Proteomes" id="UP000078284"/>
    </source>
</evidence>
<accession>A0A178UQ16</accession>
<evidence type="ECO:0000313" key="2">
    <source>
        <dbReference type="EMBL" id="OAO95908.1"/>
    </source>
</evidence>
<dbReference type="Proteomes" id="UP000078284">
    <property type="component" value="Chromosome 5"/>
</dbReference>
<name>A0A178UQ16_ARATH</name>
<dbReference type="EMBL" id="LUHQ01000005">
    <property type="protein sequence ID" value="OAO95908.1"/>
    <property type="molecule type" value="Genomic_DNA"/>
</dbReference>
<comment type="caution">
    <text evidence="2">The sequence shown here is derived from an EMBL/GenBank/DDBJ whole genome shotgun (WGS) entry which is preliminary data.</text>
</comment>
<protein>
    <submittedName>
        <fullName evidence="2">Uncharacterized protein</fullName>
    </submittedName>
</protein>
<dbReference type="AlphaFoldDB" id="A0A178UQ16"/>
<proteinExistence type="predicted"/>
<organism evidence="2 3">
    <name type="scientific">Arabidopsis thaliana</name>
    <name type="common">Mouse-ear cress</name>
    <dbReference type="NCBI Taxonomy" id="3702"/>
    <lineage>
        <taxon>Eukaryota</taxon>
        <taxon>Viridiplantae</taxon>
        <taxon>Streptophyta</taxon>
        <taxon>Embryophyta</taxon>
        <taxon>Tracheophyta</taxon>
        <taxon>Spermatophyta</taxon>
        <taxon>Magnoliopsida</taxon>
        <taxon>eudicotyledons</taxon>
        <taxon>Gunneridae</taxon>
        <taxon>Pentapetalae</taxon>
        <taxon>rosids</taxon>
        <taxon>malvids</taxon>
        <taxon>Brassicales</taxon>
        <taxon>Brassicaceae</taxon>
        <taxon>Camelineae</taxon>
        <taxon>Arabidopsis</taxon>
    </lineage>
</organism>